<dbReference type="RefSeq" id="WP_146648097.1">
    <property type="nucleotide sequence ID" value="NZ_CP012333.1"/>
</dbReference>
<dbReference type="OrthoDB" id="5499575at2"/>
<protein>
    <submittedName>
        <fullName evidence="1">Uncharacterized protein</fullName>
    </submittedName>
</protein>
<name>A0A0K1PUR4_9BACT</name>
<gene>
    <name evidence="1" type="ORF">AKJ09_03538</name>
</gene>
<dbReference type="AlphaFoldDB" id="A0A0K1PUR4"/>
<keyword evidence="2" id="KW-1185">Reference proteome</keyword>
<dbReference type="KEGG" id="llu:AKJ09_03538"/>
<accession>A0A0K1PUR4</accession>
<organism evidence="1 2">
    <name type="scientific">Labilithrix luteola</name>
    <dbReference type="NCBI Taxonomy" id="1391654"/>
    <lineage>
        <taxon>Bacteria</taxon>
        <taxon>Pseudomonadati</taxon>
        <taxon>Myxococcota</taxon>
        <taxon>Polyangia</taxon>
        <taxon>Polyangiales</taxon>
        <taxon>Labilitrichaceae</taxon>
        <taxon>Labilithrix</taxon>
    </lineage>
</organism>
<evidence type="ECO:0000313" key="2">
    <source>
        <dbReference type="Proteomes" id="UP000064967"/>
    </source>
</evidence>
<dbReference type="EMBL" id="CP012333">
    <property type="protein sequence ID" value="AKU96874.1"/>
    <property type="molecule type" value="Genomic_DNA"/>
</dbReference>
<dbReference type="Proteomes" id="UP000064967">
    <property type="component" value="Chromosome"/>
</dbReference>
<sequence length="319" mass="35181">MTVTAESLFRDYFLPLYPDDAKADLGAARSVDANPANNPHVTAHLEEAAEIFVKMAPSVLGTTSDVLALDFTDASVHRLSAAITREVRDRLMDIGTKATGDSLLFNVVVHGAAYVGTCAVKAHGASWAIRRPLWESLVRLHSHAGDADLPVFHWWLKSLADDVLGEDAKGATLADRYRAHVEVPRLAPKDLPIIAPTDRKLPKLAKVRYDAFYKYLRANLPELKDVGRDFPSPERFDELGFKSLNFLLVGGGRMLVVHGPTAHGLHAFWLTKNGFEKSAFWPCDAFPEPILRAGEGDKLEVVLSSDGDIRTFELLYWGP</sequence>
<reference evidence="1 2" key="1">
    <citation type="submission" date="2015-08" db="EMBL/GenBank/DDBJ databases">
        <authorList>
            <person name="Babu N.S."/>
            <person name="Beckwith C.J."/>
            <person name="Beseler K.G."/>
            <person name="Brison A."/>
            <person name="Carone J.V."/>
            <person name="Caskin T.P."/>
            <person name="Diamond M."/>
            <person name="Durham M.E."/>
            <person name="Foxe J.M."/>
            <person name="Go M."/>
            <person name="Henderson B.A."/>
            <person name="Jones I.B."/>
            <person name="McGettigan J.A."/>
            <person name="Micheletti S.J."/>
            <person name="Nasrallah M.E."/>
            <person name="Ortiz D."/>
            <person name="Piller C.R."/>
            <person name="Privatt S.R."/>
            <person name="Schneider S.L."/>
            <person name="Sharp S."/>
            <person name="Smith T.C."/>
            <person name="Stanton J.D."/>
            <person name="Ullery H.E."/>
            <person name="Wilson R.J."/>
            <person name="Serrano M.G."/>
            <person name="Buck G."/>
            <person name="Lee V."/>
            <person name="Wang Y."/>
            <person name="Carvalho R."/>
            <person name="Voegtly L."/>
            <person name="Shi R."/>
            <person name="Duckworth R."/>
            <person name="Johnson A."/>
            <person name="Loviza R."/>
            <person name="Walstead R."/>
            <person name="Shah Z."/>
            <person name="Kiflezghi M."/>
            <person name="Wade K."/>
            <person name="Ball S.L."/>
            <person name="Bradley K.W."/>
            <person name="Asai D.J."/>
            <person name="Bowman C.A."/>
            <person name="Russell D.A."/>
            <person name="Pope W.H."/>
            <person name="Jacobs-Sera D."/>
            <person name="Hendrix R.W."/>
            <person name="Hatfull G.F."/>
        </authorList>
    </citation>
    <scope>NUCLEOTIDE SEQUENCE [LARGE SCALE GENOMIC DNA]</scope>
    <source>
        <strain evidence="1 2">DSM 27648</strain>
    </source>
</reference>
<proteinExistence type="predicted"/>
<dbReference type="STRING" id="1391654.AKJ09_03538"/>
<evidence type="ECO:0000313" key="1">
    <source>
        <dbReference type="EMBL" id="AKU96874.1"/>
    </source>
</evidence>